<sequence>MTKDTEGTTGVIAKETADMTTKEWIDSILNLLINWVLFKDLNSASSFPEKYYLLNYLLGYISPGCTEF</sequence>
<name>A0A9N9C9J0_9GLOM</name>
<evidence type="ECO:0000313" key="2">
    <source>
        <dbReference type="Proteomes" id="UP000789706"/>
    </source>
</evidence>
<dbReference type="EMBL" id="CAJVPK010001597">
    <property type="protein sequence ID" value="CAG8592361.1"/>
    <property type="molecule type" value="Genomic_DNA"/>
</dbReference>
<reference evidence="1" key="1">
    <citation type="submission" date="2021-06" db="EMBL/GenBank/DDBJ databases">
        <authorList>
            <person name="Kallberg Y."/>
            <person name="Tangrot J."/>
            <person name="Rosling A."/>
        </authorList>
    </citation>
    <scope>NUCLEOTIDE SEQUENCE</scope>
    <source>
        <strain evidence="1">AZ414A</strain>
    </source>
</reference>
<accession>A0A9N9C9J0</accession>
<proteinExistence type="predicted"/>
<evidence type="ECO:0000313" key="1">
    <source>
        <dbReference type="EMBL" id="CAG8592361.1"/>
    </source>
</evidence>
<keyword evidence="2" id="KW-1185">Reference proteome</keyword>
<protein>
    <submittedName>
        <fullName evidence="1">1724_t:CDS:1</fullName>
    </submittedName>
</protein>
<dbReference type="AlphaFoldDB" id="A0A9N9C9J0"/>
<comment type="caution">
    <text evidence="1">The sequence shown here is derived from an EMBL/GenBank/DDBJ whole genome shotgun (WGS) entry which is preliminary data.</text>
</comment>
<organism evidence="1 2">
    <name type="scientific">Diversispora eburnea</name>
    <dbReference type="NCBI Taxonomy" id="1213867"/>
    <lineage>
        <taxon>Eukaryota</taxon>
        <taxon>Fungi</taxon>
        <taxon>Fungi incertae sedis</taxon>
        <taxon>Mucoromycota</taxon>
        <taxon>Glomeromycotina</taxon>
        <taxon>Glomeromycetes</taxon>
        <taxon>Diversisporales</taxon>
        <taxon>Diversisporaceae</taxon>
        <taxon>Diversispora</taxon>
    </lineage>
</organism>
<dbReference type="Proteomes" id="UP000789706">
    <property type="component" value="Unassembled WGS sequence"/>
</dbReference>
<gene>
    <name evidence="1" type="ORF">DEBURN_LOCUS9122</name>
</gene>